<sequence>MFAFLRAIGLDPIEWSTAISATGSGAPFIGQALDAAFAMAKAVVVLLTPDDVAYLRPEYASGDDDPETEPKGQARPNVLFEAGMALGHHPDRTIIVELGPLRPFSDVAGRHLIRMDSSAAKRNELASRLRNAGCEVNTANTDWLNAGDFTPPPAPNGPMGRRVPSTTPRRQRHLDGRYLSSGGSGRVQITNVGHEEVFKLRSPNRGEFHGWLGSVEFERLPVGKTVTLHATLASGAPDTFDLIVTGQTESGEDFSESLFLDLNN</sequence>
<name>A0A6N4VIK6_9MYCO</name>
<dbReference type="AlphaFoldDB" id="A0A6N4VIK6"/>
<evidence type="ECO:0000259" key="2">
    <source>
        <dbReference type="Pfam" id="PF10137"/>
    </source>
</evidence>
<dbReference type="Pfam" id="PF10137">
    <property type="entry name" value="CAP12-PCTIR_TIR"/>
    <property type="match status" value="1"/>
</dbReference>
<dbReference type="Proteomes" id="UP000466785">
    <property type="component" value="Chromosome"/>
</dbReference>
<dbReference type="KEGG" id="mpof:MPOR_48360"/>
<evidence type="ECO:0000256" key="1">
    <source>
        <dbReference type="SAM" id="MobiDB-lite"/>
    </source>
</evidence>
<reference evidence="3 4" key="1">
    <citation type="journal article" date="2019" name="Emerg. Microbes Infect.">
        <title>Comprehensive subspecies identification of 175 nontuberculous mycobacteria species based on 7547 genomic profiles.</title>
        <authorList>
            <person name="Matsumoto Y."/>
            <person name="Kinjo T."/>
            <person name="Motooka D."/>
            <person name="Nabeya D."/>
            <person name="Jung N."/>
            <person name="Uechi K."/>
            <person name="Horii T."/>
            <person name="Iida T."/>
            <person name="Fujita J."/>
            <person name="Nakamura S."/>
        </authorList>
    </citation>
    <scope>NUCLEOTIDE SEQUENCE [LARGE SCALE GENOMIC DNA]</scope>
    <source>
        <strain evidence="3 4">JCM 12603</strain>
    </source>
</reference>
<feature type="domain" description="CD-NTase-associated protein 12/Pycsar effector protein TIR" evidence="2">
    <location>
        <begin position="2"/>
        <end position="116"/>
    </location>
</feature>
<feature type="region of interest" description="Disordered" evidence="1">
    <location>
        <begin position="143"/>
        <end position="169"/>
    </location>
</feature>
<protein>
    <recommendedName>
        <fullName evidence="2">CD-NTase-associated protein 12/Pycsar effector protein TIR domain-containing protein</fullName>
    </recommendedName>
</protein>
<proteinExistence type="predicted"/>
<gene>
    <name evidence="3" type="ORF">MPOR_48360</name>
</gene>
<dbReference type="InterPro" id="IPR019302">
    <property type="entry name" value="CAP12/PCTIR_TIR_dom"/>
</dbReference>
<dbReference type="GO" id="GO:0050135">
    <property type="term" value="F:NADP+ nucleosidase activity"/>
    <property type="evidence" value="ECO:0007669"/>
    <property type="project" value="InterPro"/>
</dbReference>
<evidence type="ECO:0000313" key="3">
    <source>
        <dbReference type="EMBL" id="BBX53810.1"/>
    </source>
</evidence>
<accession>A0A6N4VIK6</accession>
<organism evidence="3 4">
    <name type="scientific">Mycolicibacterium poriferae</name>
    <dbReference type="NCBI Taxonomy" id="39694"/>
    <lineage>
        <taxon>Bacteria</taxon>
        <taxon>Bacillati</taxon>
        <taxon>Actinomycetota</taxon>
        <taxon>Actinomycetes</taxon>
        <taxon>Mycobacteriales</taxon>
        <taxon>Mycobacteriaceae</taxon>
        <taxon>Mycolicibacterium</taxon>
    </lineage>
</organism>
<keyword evidence="4" id="KW-1185">Reference proteome</keyword>
<evidence type="ECO:0000313" key="4">
    <source>
        <dbReference type="Proteomes" id="UP000466785"/>
    </source>
</evidence>
<dbReference type="EMBL" id="AP022570">
    <property type="protein sequence ID" value="BBX53810.1"/>
    <property type="molecule type" value="Genomic_DNA"/>
</dbReference>